<organism evidence="2 3">
    <name type="scientific">Defluviicoccus vanus</name>
    <dbReference type="NCBI Taxonomy" id="111831"/>
    <lineage>
        <taxon>Bacteria</taxon>
        <taxon>Pseudomonadati</taxon>
        <taxon>Pseudomonadota</taxon>
        <taxon>Alphaproteobacteria</taxon>
        <taxon>Rhodospirillales</taxon>
        <taxon>Rhodospirillaceae</taxon>
        <taxon>Defluviicoccus</taxon>
    </lineage>
</organism>
<keyword evidence="1" id="KW-1133">Transmembrane helix</keyword>
<feature type="transmembrane region" description="Helical" evidence="1">
    <location>
        <begin position="48"/>
        <end position="67"/>
    </location>
</feature>
<keyword evidence="1" id="KW-0812">Transmembrane</keyword>
<name>A0A7H1N2S4_9PROT</name>
<feature type="transmembrane region" description="Helical" evidence="1">
    <location>
        <begin position="12"/>
        <end position="36"/>
    </location>
</feature>
<protein>
    <submittedName>
        <fullName evidence="2">Uncharacterized protein</fullName>
    </submittedName>
</protein>
<dbReference type="RefSeq" id="WP_190260521.1">
    <property type="nucleotide sequence ID" value="NZ_CP053923.1"/>
</dbReference>
<keyword evidence="3" id="KW-1185">Reference proteome</keyword>
<gene>
    <name evidence="2" type="ORF">HQ394_12535</name>
</gene>
<evidence type="ECO:0000313" key="2">
    <source>
        <dbReference type="EMBL" id="QNT70010.1"/>
    </source>
</evidence>
<keyword evidence="1" id="KW-0472">Membrane</keyword>
<proteinExistence type="predicted"/>
<sequence>MGAIEDRLSKLAVTVVCMIVAALLTLGGVALLGAALYQALLPLLSPPLAAVLTGVAAFCLALIVVLIGRSVARRPASPPIARMSSNLGMPGKAGLAASFGQEMGLNANELVRAHASKVVIAALAAGFAMGVSPRLRRSLWQLLQ</sequence>
<dbReference type="EMBL" id="CP053923">
    <property type="protein sequence ID" value="QNT70010.1"/>
    <property type="molecule type" value="Genomic_DNA"/>
</dbReference>
<dbReference type="Proteomes" id="UP000516369">
    <property type="component" value="Chromosome"/>
</dbReference>
<reference evidence="2 3" key="1">
    <citation type="submission" date="2020-05" db="EMBL/GenBank/DDBJ databases">
        <title>Complete closed genome sequence of Defluviicoccus vanus.</title>
        <authorList>
            <person name="Bessarab I."/>
            <person name="Arumugam K."/>
            <person name="Maszenan A.M."/>
            <person name="Seviour R.J."/>
            <person name="Williams R.B."/>
        </authorList>
    </citation>
    <scope>NUCLEOTIDE SEQUENCE [LARGE SCALE GENOMIC DNA]</scope>
    <source>
        <strain evidence="2 3">Ben 114</strain>
    </source>
</reference>
<dbReference type="AlphaFoldDB" id="A0A7H1N2S4"/>
<accession>A0A7H1N2S4</accession>
<dbReference type="KEGG" id="dvn:HQ394_12535"/>
<evidence type="ECO:0000256" key="1">
    <source>
        <dbReference type="SAM" id="Phobius"/>
    </source>
</evidence>
<evidence type="ECO:0000313" key="3">
    <source>
        <dbReference type="Proteomes" id="UP000516369"/>
    </source>
</evidence>